<feature type="domain" description="PEGA" evidence="1">
    <location>
        <begin position="157"/>
        <end position="219"/>
    </location>
</feature>
<dbReference type="EMBL" id="BJXN01000005">
    <property type="protein sequence ID" value="GEM89537.1"/>
    <property type="molecule type" value="Genomic_DNA"/>
</dbReference>
<dbReference type="Pfam" id="PF08308">
    <property type="entry name" value="PEGA"/>
    <property type="match status" value="2"/>
</dbReference>
<evidence type="ECO:0000259" key="1">
    <source>
        <dbReference type="Pfam" id="PF08308"/>
    </source>
</evidence>
<dbReference type="AlphaFoldDB" id="A0A511RKC6"/>
<reference evidence="3 4" key="1">
    <citation type="submission" date="2019-07" db="EMBL/GenBank/DDBJ databases">
        <title>Whole genome shotgun sequence of Oceanithermus desulfurans NBRC 100063.</title>
        <authorList>
            <person name="Hosoyama A."/>
            <person name="Uohara A."/>
            <person name="Ohji S."/>
            <person name="Ichikawa N."/>
        </authorList>
    </citation>
    <scope>NUCLEOTIDE SEQUENCE [LARGE SCALE GENOMIC DNA]</scope>
    <source>
        <strain evidence="3 4">NBRC 100063</strain>
    </source>
</reference>
<evidence type="ECO:0000313" key="4">
    <source>
        <dbReference type="Proteomes" id="UP000321827"/>
    </source>
</evidence>
<organism evidence="3 4">
    <name type="scientific">Oceanithermus desulfurans NBRC 100063</name>
    <dbReference type="NCBI Taxonomy" id="1227550"/>
    <lineage>
        <taxon>Bacteria</taxon>
        <taxon>Thermotogati</taxon>
        <taxon>Deinococcota</taxon>
        <taxon>Deinococci</taxon>
        <taxon>Thermales</taxon>
        <taxon>Thermaceae</taxon>
        <taxon>Oceanithermus</taxon>
    </lineage>
</organism>
<protein>
    <recommendedName>
        <fullName evidence="5">PEGA domain-containing protein</fullName>
    </recommendedName>
</protein>
<accession>A0A511RKC6</accession>
<dbReference type="InterPro" id="IPR025493">
    <property type="entry name" value="DUF4384"/>
</dbReference>
<evidence type="ECO:0008006" key="5">
    <source>
        <dbReference type="Google" id="ProtNLM"/>
    </source>
</evidence>
<dbReference type="InterPro" id="IPR013229">
    <property type="entry name" value="PEGA"/>
</dbReference>
<gene>
    <name evidence="3" type="ORF">ODE01S_09710</name>
</gene>
<dbReference type="Proteomes" id="UP000321827">
    <property type="component" value="Unassembled WGS sequence"/>
</dbReference>
<dbReference type="PANTHER" id="PTHR36194:SF1">
    <property type="entry name" value="S-LAYER-LIKE PROTEIN"/>
    <property type="match status" value="1"/>
</dbReference>
<feature type="domain" description="PEGA" evidence="1">
    <location>
        <begin position="231"/>
        <end position="280"/>
    </location>
</feature>
<proteinExistence type="predicted"/>
<evidence type="ECO:0000259" key="2">
    <source>
        <dbReference type="Pfam" id="PF14326"/>
    </source>
</evidence>
<comment type="caution">
    <text evidence="3">The sequence shown here is derived from an EMBL/GenBank/DDBJ whole genome shotgun (WGS) entry which is preliminary data.</text>
</comment>
<evidence type="ECO:0000313" key="3">
    <source>
        <dbReference type="EMBL" id="GEM89537.1"/>
    </source>
</evidence>
<feature type="domain" description="DUF4384" evidence="2">
    <location>
        <begin position="38"/>
        <end position="101"/>
    </location>
</feature>
<name>A0A511RKC6_9DEIN</name>
<sequence>MVGVFLLALAGAAPGWLPGVDGADGAWIELEGGCGRALEAGAPVSFRVGVADDAFVYVFDARDAADLRRLVPAAGSGSVRLAAGEVRRFPADGGVRYVADAREERGVLYLLAARVPLALAPRTTASELRAVLEHLDRDAWRAAACGYRVRQSAQAFLEVRSEPAGLAVWLDGVRLGLTPLSAEVAPGRRRLRLEGPGFTQEQQLSLARGERTRLELRLPAPVAGERVRFDVASRPEGAWVYLDDRYACTAPCRLEPAPGRHALRLEMPGFQVWGRYLTVAPGPQAAGTTALLERAAATLSVTVNVEAELFLDGMPLGRIARGATRTFAVTEGWHELVALAPGREAARERLLILPDDREEIELELDPL</sequence>
<dbReference type="Pfam" id="PF14326">
    <property type="entry name" value="DUF4384"/>
    <property type="match status" value="1"/>
</dbReference>
<dbReference type="PANTHER" id="PTHR36194">
    <property type="entry name" value="S-LAYER-LIKE PROTEIN"/>
    <property type="match status" value="1"/>
</dbReference>